<gene>
    <name evidence="6" type="ordered locus">Ngar_c25790</name>
</gene>
<dbReference type="KEGG" id="nga:Ngar_c25790"/>
<evidence type="ECO:0000256" key="4">
    <source>
        <dbReference type="ARBA" id="ARBA00023033"/>
    </source>
</evidence>
<keyword evidence="1" id="KW-0285">Flavoprotein</keyword>
<keyword evidence="4 6" id="KW-0503">Monooxygenase</keyword>
<dbReference type="Gene3D" id="3.20.20.30">
    <property type="entry name" value="Luciferase-like domain"/>
    <property type="match status" value="1"/>
</dbReference>
<sequence length="300" mass="34017">MKFIVALWGNWHRQWQLIQRAAPEADKLGYWGFVIPDHYMWSGYPNGNSTLDTWITLTYLAAKTEKIQLGTVVTPIPLRPPSILAKMVATLDVISNGRVILGVGAGWSKTEFKGYSQWDEPNVRVDKTKEGLELILKLWQSDKGGTSSKVSFNGKYYLADNAVLDPKPVQKPHPLLMFGGLGARMLRLAGRYADICLIPPWIDREFEDAKAIVLEETRRHSRENKISFAAIPTIAFEQVQRTIMSSDKSSSQYDSRMYAKGIEQAEEYGCKYVIIPFPFESFIKSMSDFALQIMPSFVHN</sequence>
<dbReference type="PANTHER" id="PTHR42847:SF4">
    <property type="entry name" value="ALKANESULFONATE MONOOXYGENASE-RELATED"/>
    <property type="match status" value="1"/>
</dbReference>
<dbReference type="InterPro" id="IPR011251">
    <property type="entry name" value="Luciferase-like_dom"/>
</dbReference>
<evidence type="ECO:0000313" key="7">
    <source>
        <dbReference type="Proteomes" id="UP000008037"/>
    </source>
</evidence>
<dbReference type="OrthoDB" id="7684at2157"/>
<name>K0IHT3_NITGG</name>
<accession>K0IHT3</accession>
<dbReference type="AlphaFoldDB" id="K0IHT3"/>
<organism evidence="6 7">
    <name type="scientific">Nitrososphaera gargensis (strain Ga9.2)</name>
    <dbReference type="NCBI Taxonomy" id="1237085"/>
    <lineage>
        <taxon>Archaea</taxon>
        <taxon>Nitrososphaerota</taxon>
        <taxon>Nitrososphaeria</taxon>
        <taxon>Nitrososphaerales</taxon>
        <taxon>Nitrososphaeraceae</taxon>
        <taxon>Nitrososphaera</taxon>
    </lineage>
</organism>
<dbReference type="InParanoid" id="K0IHT3"/>
<dbReference type="GO" id="GO:0046306">
    <property type="term" value="P:alkanesulfonate catabolic process"/>
    <property type="evidence" value="ECO:0007669"/>
    <property type="project" value="TreeGrafter"/>
</dbReference>
<evidence type="ECO:0000256" key="1">
    <source>
        <dbReference type="ARBA" id="ARBA00022630"/>
    </source>
</evidence>
<dbReference type="PANTHER" id="PTHR42847">
    <property type="entry name" value="ALKANESULFONATE MONOOXYGENASE"/>
    <property type="match status" value="1"/>
</dbReference>
<dbReference type="HOGENOM" id="CLU_027853_6_4_2"/>
<keyword evidence="3" id="KW-0560">Oxidoreductase</keyword>
<dbReference type="BioCyc" id="CNIT1237085:G1324-2578-MONOMER"/>
<dbReference type="Proteomes" id="UP000008037">
    <property type="component" value="Chromosome"/>
</dbReference>
<evidence type="ECO:0000259" key="5">
    <source>
        <dbReference type="Pfam" id="PF00296"/>
    </source>
</evidence>
<dbReference type="EMBL" id="CP002408">
    <property type="protein sequence ID" value="AFU59500.1"/>
    <property type="molecule type" value="Genomic_DNA"/>
</dbReference>
<reference evidence="6 7" key="1">
    <citation type="journal article" date="2012" name="Environ. Microbiol.">
        <title>The genome of the ammonia-oxidizing Candidatus Nitrososphaera gargensis: insights into metabolic versatility and environmental adaptations.</title>
        <authorList>
            <person name="Spang A."/>
            <person name="Poehlein A."/>
            <person name="Offre P."/>
            <person name="Zumbragel S."/>
            <person name="Haider S."/>
            <person name="Rychlik N."/>
            <person name="Nowka B."/>
            <person name="Schmeisser C."/>
            <person name="Lebedeva E.V."/>
            <person name="Rattei T."/>
            <person name="Bohm C."/>
            <person name="Schmid M."/>
            <person name="Galushko A."/>
            <person name="Hatzenpichler R."/>
            <person name="Weinmaier T."/>
            <person name="Daniel R."/>
            <person name="Schleper C."/>
            <person name="Spieck E."/>
            <person name="Streit W."/>
            <person name="Wagner M."/>
        </authorList>
    </citation>
    <scope>NUCLEOTIDE SEQUENCE [LARGE SCALE GENOMIC DNA]</scope>
    <source>
        <strain evidence="7">Ga9.2</strain>
    </source>
</reference>
<evidence type="ECO:0000256" key="3">
    <source>
        <dbReference type="ARBA" id="ARBA00023002"/>
    </source>
</evidence>
<dbReference type="RefSeq" id="WP_015020035.1">
    <property type="nucleotide sequence ID" value="NC_018719.1"/>
</dbReference>
<dbReference type="InterPro" id="IPR050172">
    <property type="entry name" value="SsuD_RutA_monooxygenase"/>
</dbReference>
<proteinExistence type="predicted"/>
<dbReference type="InterPro" id="IPR036661">
    <property type="entry name" value="Luciferase-like_sf"/>
</dbReference>
<dbReference type="STRING" id="1237085.Ngar_c25790"/>
<keyword evidence="2" id="KW-0288">FMN</keyword>
<dbReference type="Pfam" id="PF00296">
    <property type="entry name" value="Bac_luciferase"/>
    <property type="match status" value="1"/>
</dbReference>
<keyword evidence="7" id="KW-1185">Reference proteome</keyword>
<dbReference type="SUPFAM" id="SSF51679">
    <property type="entry name" value="Bacterial luciferase-like"/>
    <property type="match status" value="1"/>
</dbReference>
<evidence type="ECO:0000313" key="6">
    <source>
        <dbReference type="EMBL" id="AFU59500.1"/>
    </source>
</evidence>
<dbReference type="GO" id="GO:0008726">
    <property type="term" value="F:alkanesulfonate monooxygenase activity"/>
    <property type="evidence" value="ECO:0007669"/>
    <property type="project" value="TreeGrafter"/>
</dbReference>
<protein>
    <submittedName>
        <fullName evidence="6">Luciferase-like monooxygenase family protein</fullName>
    </submittedName>
</protein>
<evidence type="ECO:0000256" key="2">
    <source>
        <dbReference type="ARBA" id="ARBA00022643"/>
    </source>
</evidence>
<dbReference type="GeneID" id="13794597"/>
<feature type="domain" description="Luciferase-like" evidence="5">
    <location>
        <begin position="16"/>
        <end position="230"/>
    </location>
</feature>